<accession>A0A9P5Q145</accession>
<evidence type="ECO:0000313" key="3">
    <source>
        <dbReference type="Proteomes" id="UP000772434"/>
    </source>
</evidence>
<gene>
    <name evidence="2" type="ORF">BDP27DRAFT_1418323</name>
</gene>
<name>A0A9P5Q145_9AGAR</name>
<reference evidence="2" key="1">
    <citation type="submission" date="2020-11" db="EMBL/GenBank/DDBJ databases">
        <authorList>
            <consortium name="DOE Joint Genome Institute"/>
            <person name="Ahrendt S."/>
            <person name="Riley R."/>
            <person name="Andreopoulos W."/>
            <person name="Labutti K."/>
            <person name="Pangilinan J."/>
            <person name="Ruiz-Duenas F.J."/>
            <person name="Barrasa J.M."/>
            <person name="Sanchez-Garcia M."/>
            <person name="Camarero S."/>
            <person name="Miyauchi S."/>
            <person name="Serrano A."/>
            <person name="Linde D."/>
            <person name="Babiker R."/>
            <person name="Drula E."/>
            <person name="Ayuso-Fernandez I."/>
            <person name="Pacheco R."/>
            <person name="Padilla G."/>
            <person name="Ferreira P."/>
            <person name="Barriuso J."/>
            <person name="Kellner H."/>
            <person name="Castanera R."/>
            <person name="Alfaro M."/>
            <person name="Ramirez L."/>
            <person name="Pisabarro A.G."/>
            <person name="Kuo A."/>
            <person name="Tritt A."/>
            <person name="Lipzen A."/>
            <person name="He G."/>
            <person name="Yan M."/>
            <person name="Ng V."/>
            <person name="Cullen D."/>
            <person name="Martin F."/>
            <person name="Rosso M.-N."/>
            <person name="Henrissat B."/>
            <person name="Hibbett D."/>
            <person name="Martinez A.T."/>
            <person name="Grigoriev I.V."/>
        </authorList>
    </citation>
    <scope>NUCLEOTIDE SEQUENCE</scope>
    <source>
        <strain evidence="2">AH 40177</strain>
    </source>
</reference>
<dbReference type="OrthoDB" id="3269273at2759"/>
<comment type="caution">
    <text evidence="2">The sequence shown here is derived from an EMBL/GenBank/DDBJ whole genome shotgun (WGS) entry which is preliminary data.</text>
</comment>
<dbReference type="EMBL" id="JADNRY010000026">
    <property type="protein sequence ID" value="KAF9072177.1"/>
    <property type="molecule type" value="Genomic_DNA"/>
</dbReference>
<keyword evidence="3" id="KW-1185">Reference proteome</keyword>
<dbReference type="Proteomes" id="UP000772434">
    <property type="component" value="Unassembled WGS sequence"/>
</dbReference>
<feature type="compositionally biased region" description="Low complexity" evidence="1">
    <location>
        <begin position="27"/>
        <end position="48"/>
    </location>
</feature>
<feature type="region of interest" description="Disordered" evidence="1">
    <location>
        <begin position="26"/>
        <end position="58"/>
    </location>
</feature>
<proteinExistence type="predicted"/>
<dbReference type="AlphaFoldDB" id="A0A9P5Q145"/>
<protein>
    <submittedName>
        <fullName evidence="2">Uncharacterized protein</fullName>
    </submittedName>
</protein>
<evidence type="ECO:0000313" key="2">
    <source>
        <dbReference type="EMBL" id="KAF9072177.1"/>
    </source>
</evidence>
<organism evidence="2 3">
    <name type="scientific">Rhodocollybia butyracea</name>
    <dbReference type="NCBI Taxonomy" id="206335"/>
    <lineage>
        <taxon>Eukaryota</taxon>
        <taxon>Fungi</taxon>
        <taxon>Dikarya</taxon>
        <taxon>Basidiomycota</taxon>
        <taxon>Agaricomycotina</taxon>
        <taxon>Agaricomycetes</taxon>
        <taxon>Agaricomycetidae</taxon>
        <taxon>Agaricales</taxon>
        <taxon>Marasmiineae</taxon>
        <taxon>Omphalotaceae</taxon>
        <taxon>Rhodocollybia</taxon>
    </lineage>
</organism>
<sequence length="419" mass="46815">MSSNFSSSLHHADFAPYTPSPASGSGLYPSYTLPSASPTASSTGSGPYTPSPPPIIQHERSRIDSPAALTETPSFDGTPIVRPLFIDNLAMEHKLTETQRKKLHIMAKFASVEDGVRKPELLVKLYEMSLHFELYNNPKAVEDQNSTDTLRGMLRDLQIRLQQTFALTPNQNKTSRAIVQDLIYDPLRTCYQDLGADVFDHIKKNAKQFGFDNVFGVPAYEKVLEKSITRQSSSVRNGLRQHLRDGMGQGVGVLEFTGRMNRIYLRAGGPAHNRELILNRNILLRHFIHRNPNAVWMDEEPEPENEEDFAQPSTGTKKRKLKATVGRVPKGQDFWGMVDKWFAEKIEAFGKKMTDLSWKEFIDECRCLDEAGFDSSALHQVPMGNTEPPLPGAGVPLTQGIASTSRPADERMQSLLDCA</sequence>
<evidence type="ECO:0000256" key="1">
    <source>
        <dbReference type="SAM" id="MobiDB-lite"/>
    </source>
</evidence>